<evidence type="ECO:0000256" key="2">
    <source>
        <dbReference type="ARBA" id="ARBA00022723"/>
    </source>
</evidence>
<dbReference type="Gene3D" id="2.60.120.330">
    <property type="entry name" value="B-lactam Antibiotic, Isopenicillin N Synthase, Chain"/>
    <property type="match status" value="2"/>
</dbReference>
<evidence type="ECO:0000259" key="4">
    <source>
        <dbReference type="PROSITE" id="PS51471"/>
    </source>
</evidence>
<evidence type="ECO:0000313" key="6">
    <source>
        <dbReference type="Proteomes" id="UP000824890"/>
    </source>
</evidence>
<feature type="domain" description="Fe2OG dioxygenase" evidence="4">
    <location>
        <begin position="541"/>
        <end position="641"/>
    </location>
</feature>
<keyword evidence="2" id="KW-0479">Metal-binding</keyword>
<gene>
    <name evidence="5" type="ORF">HID58_030090</name>
</gene>
<organism evidence="5 6">
    <name type="scientific">Brassica napus</name>
    <name type="common">Rape</name>
    <dbReference type="NCBI Taxonomy" id="3708"/>
    <lineage>
        <taxon>Eukaryota</taxon>
        <taxon>Viridiplantae</taxon>
        <taxon>Streptophyta</taxon>
        <taxon>Embryophyta</taxon>
        <taxon>Tracheophyta</taxon>
        <taxon>Spermatophyta</taxon>
        <taxon>Magnoliopsida</taxon>
        <taxon>eudicotyledons</taxon>
        <taxon>Gunneridae</taxon>
        <taxon>Pentapetalae</taxon>
        <taxon>rosids</taxon>
        <taxon>malvids</taxon>
        <taxon>Brassicales</taxon>
        <taxon>Brassicaceae</taxon>
        <taxon>Brassiceae</taxon>
        <taxon>Brassica</taxon>
    </lineage>
</organism>
<evidence type="ECO:0000256" key="3">
    <source>
        <dbReference type="ARBA" id="ARBA00023004"/>
    </source>
</evidence>
<name>A0ABQ8CEX7_BRANA</name>
<dbReference type="InterPro" id="IPR044861">
    <property type="entry name" value="IPNS-like_FE2OG_OXY"/>
</dbReference>
<keyword evidence="6" id="KW-1185">Reference proteome</keyword>
<accession>A0ABQ8CEX7</accession>
<reference evidence="5 6" key="1">
    <citation type="submission" date="2021-05" db="EMBL/GenBank/DDBJ databases">
        <title>Genome Assembly of Synthetic Allotetraploid Brassica napus Reveals Homoeologous Exchanges between Subgenomes.</title>
        <authorList>
            <person name="Davis J.T."/>
        </authorList>
    </citation>
    <scope>NUCLEOTIDE SEQUENCE [LARGE SCALE GENOMIC DNA]</scope>
    <source>
        <strain evidence="6">cv. Da-Ae</strain>
        <tissue evidence="5">Seedling</tissue>
    </source>
</reference>
<comment type="similarity">
    <text evidence="1">Belongs to the iron/ascorbate-dependent oxidoreductase family.</text>
</comment>
<dbReference type="Pfam" id="PF03171">
    <property type="entry name" value="2OG-FeII_Oxy"/>
    <property type="match status" value="2"/>
</dbReference>
<dbReference type="PANTHER" id="PTHR47991">
    <property type="entry name" value="OXOGLUTARATE/IRON-DEPENDENT DIOXYGENASE"/>
    <property type="match status" value="1"/>
</dbReference>
<dbReference type="InterPro" id="IPR026992">
    <property type="entry name" value="DIOX_N"/>
</dbReference>
<dbReference type="Pfam" id="PF14226">
    <property type="entry name" value="DIOX_N"/>
    <property type="match status" value="2"/>
</dbReference>
<keyword evidence="3" id="KW-0408">Iron</keyword>
<dbReference type="Proteomes" id="UP000824890">
    <property type="component" value="Unassembled WGS sequence"/>
</dbReference>
<comment type="caution">
    <text evidence="5">The sequence shown here is derived from an EMBL/GenBank/DDBJ whole genome shotgun (WGS) entry which is preliminary data.</text>
</comment>
<protein>
    <recommendedName>
        <fullName evidence="4">Fe2OG dioxygenase domain-containing protein</fullName>
    </recommendedName>
</protein>
<proteinExistence type="inferred from homology"/>
<dbReference type="PROSITE" id="PS51471">
    <property type="entry name" value="FE2OG_OXY"/>
    <property type="match status" value="2"/>
</dbReference>
<evidence type="ECO:0000256" key="1">
    <source>
        <dbReference type="ARBA" id="ARBA00008056"/>
    </source>
</evidence>
<sequence length="705" mass="79544">MEANGASKHHSSIIVPSVQEMVKEKLIKKVPQRYVRSDLDKAEIACESGLKAEIPVIDMSRLCSSTTMDSEIEKLDLACKEWGFFQLVNHGVDSGFLEKFKSQIQDFFNLPMEEKKKLWQKPGDIEGFGQAFVVSEEQKLDWADMFHLTVLPARFRKPHVFPKIPLPLRDTLETYSAELKSIAKILFAKMAVALKINPEEMEKLFDDDLGQIMRMNYYPPCPEPDQVIGLTSHSDSTGVTILLQVNEVEGLQIKKKGKWVSVKPLPNAFVVNVGDMIEIVTNGTYRSIEHRGVVNSEKERISIGAFHNIGTGKEVGPLRSLVERHKASFFRSMTTDEYFKGLFSRELGGKAYLDGESQHSSIIVPSVQEMVKEKLTTTVPPRYVRSDLDKGDIDGDLRTKIPIIDMNLLCSLTSMDAEIHKLDLACKDWGFFQAKIQDFFNLPMEEKKKLWQQPSEIEGFGHAFVVSEEQKLDWSDLFLLVMQPVHLRKAHLFPKLPLPFRDILDTYSAEVKGIAKILLAKMASALMIKPQEIEKLFDDELRQTMRMNYYPPCPDPDQVIGLIPHSDSTGLTILLQVNEVEGLQIKKNGKWVPVKPLPNAFVVNIGDVLEIITNGSYRSIEHRGVVSSEKERLSVAAFHNLGMGKEVGPVRSLVEKQKAAFFKSVTIEEYRKDLIQPITFAKSPVVTGPQVVLFATSASMVILRT</sequence>
<dbReference type="InterPro" id="IPR005123">
    <property type="entry name" value="Oxoglu/Fe-dep_dioxygenase_dom"/>
</dbReference>
<evidence type="ECO:0000313" key="5">
    <source>
        <dbReference type="EMBL" id="KAH0915644.1"/>
    </source>
</evidence>
<dbReference type="InterPro" id="IPR027443">
    <property type="entry name" value="IPNS-like_sf"/>
</dbReference>
<dbReference type="EMBL" id="JAGKQM010000008">
    <property type="protein sequence ID" value="KAH0915644.1"/>
    <property type="molecule type" value="Genomic_DNA"/>
</dbReference>
<feature type="domain" description="Fe2OG dioxygenase" evidence="4">
    <location>
        <begin position="208"/>
        <end position="309"/>
    </location>
</feature>
<dbReference type="SUPFAM" id="SSF51197">
    <property type="entry name" value="Clavaminate synthase-like"/>
    <property type="match status" value="2"/>
</dbReference>
<dbReference type="InterPro" id="IPR050295">
    <property type="entry name" value="Plant_2OG-oxidoreductases"/>
</dbReference>